<accession>A0ABR0VQF2</accession>
<evidence type="ECO:0008006" key="6">
    <source>
        <dbReference type="Google" id="ProtNLM"/>
    </source>
</evidence>
<protein>
    <recommendedName>
        <fullName evidence="6">Pentatricopeptide repeat-containing protein</fullName>
    </recommendedName>
</protein>
<dbReference type="InterPro" id="IPR002885">
    <property type="entry name" value="PPR_rpt"/>
</dbReference>
<dbReference type="Pfam" id="PF12854">
    <property type="entry name" value="PPR_1"/>
    <property type="match status" value="1"/>
</dbReference>
<name>A0ABR0VQF2_REHGL</name>
<comment type="caution">
    <text evidence="4">The sequence shown here is derived from an EMBL/GenBank/DDBJ whole genome shotgun (WGS) entry which is preliminary data.</text>
</comment>
<dbReference type="Pfam" id="PF13041">
    <property type="entry name" value="PPR_2"/>
    <property type="match status" value="1"/>
</dbReference>
<dbReference type="NCBIfam" id="TIGR00756">
    <property type="entry name" value="PPR"/>
    <property type="match status" value="2"/>
</dbReference>
<feature type="repeat" description="PPR" evidence="3">
    <location>
        <begin position="135"/>
        <end position="169"/>
    </location>
</feature>
<comment type="similarity">
    <text evidence="1">Belongs to the PPR family. P subfamily.</text>
</comment>
<evidence type="ECO:0000313" key="4">
    <source>
        <dbReference type="EMBL" id="KAK6136000.1"/>
    </source>
</evidence>
<sequence length="266" mass="30198">MARAACARGRAFREELVDMKYGELVVGTKIQASLKIPQTSIHQDLKRHERAREELRLPFQNHLGCWVELGKINVGLGNIKGLDDAIFLYENMARMRPLPCVKQFTQLLSRVVNLKEYSAAICLFKDICNLGISVNEYTMNIAIDSCCLSNRVNDGFSILGLFFKRGCVPDGFTFSSLLKGLFRENRIIEAQELFQKIVRERLCELDVVTYGIVVYGLCKAGNTAMAIELLRVMEKGSCKPNIHIYSSVIDSLCKNRMIRLCLEDFR</sequence>
<keyword evidence="2" id="KW-0677">Repeat</keyword>
<feature type="repeat" description="PPR" evidence="3">
    <location>
        <begin position="170"/>
        <end position="204"/>
    </location>
</feature>
<gene>
    <name evidence="4" type="ORF">DH2020_030272</name>
</gene>
<organism evidence="4 5">
    <name type="scientific">Rehmannia glutinosa</name>
    <name type="common">Chinese foxglove</name>
    <dbReference type="NCBI Taxonomy" id="99300"/>
    <lineage>
        <taxon>Eukaryota</taxon>
        <taxon>Viridiplantae</taxon>
        <taxon>Streptophyta</taxon>
        <taxon>Embryophyta</taxon>
        <taxon>Tracheophyta</taxon>
        <taxon>Spermatophyta</taxon>
        <taxon>Magnoliopsida</taxon>
        <taxon>eudicotyledons</taxon>
        <taxon>Gunneridae</taxon>
        <taxon>Pentapetalae</taxon>
        <taxon>asterids</taxon>
        <taxon>lamiids</taxon>
        <taxon>Lamiales</taxon>
        <taxon>Orobanchaceae</taxon>
        <taxon>Rehmannieae</taxon>
        <taxon>Rehmannia</taxon>
    </lineage>
</organism>
<keyword evidence="5" id="KW-1185">Reference proteome</keyword>
<dbReference type="Proteomes" id="UP001318860">
    <property type="component" value="Unassembled WGS sequence"/>
</dbReference>
<evidence type="ECO:0000256" key="2">
    <source>
        <dbReference type="ARBA" id="ARBA00022737"/>
    </source>
</evidence>
<dbReference type="PANTHER" id="PTHR46128">
    <property type="entry name" value="MITOCHONDRIAL GROUP I INTRON SPLICING FACTOR CCM1"/>
    <property type="match status" value="1"/>
</dbReference>
<dbReference type="InterPro" id="IPR050872">
    <property type="entry name" value="PPR_P_subfamily"/>
</dbReference>
<dbReference type="PANTHER" id="PTHR46128:SF82">
    <property type="entry name" value="PENTACOTRIPEPTIDE-REPEAT REGION OF PRORP DOMAIN-CONTAINING PROTEIN"/>
    <property type="match status" value="1"/>
</dbReference>
<dbReference type="InterPro" id="IPR011990">
    <property type="entry name" value="TPR-like_helical_dom_sf"/>
</dbReference>
<reference evidence="4 5" key="1">
    <citation type="journal article" date="2021" name="Comput. Struct. Biotechnol. J.">
        <title>De novo genome assembly of the potent medicinal plant Rehmannia glutinosa using nanopore technology.</title>
        <authorList>
            <person name="Ma L."/>
            <person name="Dong C."/>
            <person name="Song C."/>
            <person name="Wang X."/>
            <person name="Zheng X."/>
            <person name="Niu Y."/>
            <person name="Chen S."/>
            <person name="Feng W."/>
        </authorList>
    </citation>
    <scope>NUCLEOTIDE SEQUENCE [LARGE SCALE GENOMIC DNA]</scope>
    <source>
        <strain evidence="4">DH-2019</strain>
    </source>
</reference>
<feature type="repeat" description="PPR" evidence="3">
    <location>
        <begin position="206"/>
        <end position="240"/>
    </location>
</feature>
<dbReference type="EMBL" id="JABTTQ020001058">
    <property type="protein sequence ID" value="KAK6136000.1"/>
    <property type="molecule type" value="Genomic_DNA"/>
</dbReference>
<dbReference type="Gene3D" id="1.25.40.10">
    <property type="entry name" value="Tetratricopeptide repeat domain"/>
    <property type="match status" value="2"/>
</dbReference>
<proteinExistence type="inferred from homology"/>
<evidence type="ECO:0000256" key="3">
    <source>
        <dbReference type="PROSITE-ProRule" id="PRU00708"/>
    </source>
</evidence>
<evidence type="ECO:0000256" key="1">
    <source>
        <dbReference type="ARBA" id="ARBA00007626"/>
    </source>
</evidence>
<dbReference type="PROSITE" id="PS51375">
    <property type="entry name" value="PPR"/>
    <property type="match status" value="3"/>
</dbReference>
<evidence type="ECO:0000313" key="5">
    <source>
        <dbReference type="Proteomes" id="UP001318860"/>
    </source>
</evidence>